<proteinExistence type="predicted"/>
<organism evidence="1 2">
    <name type="scientific">Heterodera trifolii</name>
    <dbReference type="NCBI Taxonomy" id="157864"/>
    <lineage>
        <taxon>Eukaryota</taxon>
        <taxon>Metazoa</taxon>
        <taxon>Ecdysozoa</taxon>
        <taxon>Nematoda</taxon>
        <taxon>Chromadorea</taxon>
        <taxon>Rhabditida</taxon>
        <taxon>Tylenchina</taxon>
        <taxon>Tylenchomorpha</taxon>
        <taxon>Tylenchoidea</taxon>
        <taxon>Heteroderidae</taxon>
        <taxon>Heteroderinae</taxon>
        <taxon>Heterodera</taxon>
    </lineage>
</organism>
<gene>
    <name evidence="1" type="ORF">niasHT_033003</name>
</gene>
<accession>A0ABD2IEK5</accession>
<keyword evidence="2" id="KW-1185">Reference proteome</keyword>
<comment type="caution">
    <text evidence="1">The sequence shown here is derived from an EMBL/GenBank/DDBJ whole genome shotgun (WGS) entry which is preliminary data.</text>
</comment>
<sequence length="209" mass="23981">MQYFRNIENGQRALVSVLKGTSKIILDAQQLHLIRHDEHIQIKRGFIVLLLEHIGIVQSYSFQAEILRICFSTLKFFPRQNVPIKHLVLNGCCFLSTDELDYFFSSYGSISERKKYGLECLVSLEVILSHLKPLNLSELELSALNGIQLWNCIERFVPLSDQQKAHRNAFFVELHAMAAQNNGKIAEIGIRFGLLMNLLFDTLVTNQFV</sequence>
<protein>
    <submittedName>
        <fullName evidence="1">Uncharacterized protein</fullName>
    </submittedName>
</protein>
<dbReference type="AlphaFoldDB" id="A0ABD2IEK5"/>
<evidence type="ECO:0000313" key="1">
    <source>
        <dbReference type="EMBL" id="KAL3078644.1"/>
    </source>
</evidence>
<evidence type="ECO:0000313" key="2">
    <source>
        <dbReference type="Proteomes" id="UP001620626"/>
    </source>
</evidence>
<dbReference type="EMBL" id="JBICBT010001200">
    <property type="protein sequence ID" value="KAL3078644.1"/>
    <property type="molecule type" value="Genomic_DNA"/>
</dbReference>
<reference evidence="1 2" key="1">
    <citation type="submission" date="2024-10" db="EMBL/GenBank/DDBJ databases">
        <authorList>
            <person name="Kim D."/>
        </authorList>
    </citation>
    <scope>NUCLEOTIDE SEQUENCE [LARGE SCALE GENOMIC DNA]</scope>
    <source>
        <strain evidence="1">BH-2024</strain>
    </source>
</reference>
<dbReference type="Proteomes" id="UP001620626">
    <property type="component" value="Unassembled WGS sequence"/>
</dbReference>
<name>A0ABD2IEK5_9BILA</name>